<evidence type="ECO:0000313" key="2">
    <source>
        <dbReference type="EMBL" id="MCA6068011.1"/>
    </source>
</evidence>
<dbReference type="InterPro" id="IPR008331">
    <property type="entry name" value="Ferritin_DPS_dom"/>
</dbReference>
<accession>A0ABS8A5P0</accession>
<organism evidence="2 3">
    <name type="scientific">Chryseobacterium tagetis</name>
    <dbReference type="NCBI Taxonomy" id="2801334"/>
    <lineage>
        <taxon>Bacteria</taxon>
        <taxon>Pseudomonadati</taxon>
        <taxon>Bacteroidota</taxon>
        <taxon>Flavobacteriia</taxon>
        <taxon>Flavobacteriales</taxon>
        <taxon>Weeksellaceae</taxon>
        <taxon>Chryseobacterium group</taxon>
        <taxon>Chryseobacterium</taxon>
    </lineage>
</organism>
<dbReference type="Pfam" id="PF00210">
    <property type="entry name" value="Ferritin"/>
    <property type="match status" value="1"/>
</dbReference>
<reference evidence="2 3" key="1">
    <citation type="submission" date="2021-09" db="EMBL/GenBank/DDBJ databases">
        <title>Genome sequencing and assembly of Chryseobacterium sp. RG1.</title>
        <authorList>
            <person name="Chhetri G."/>
        </authorList>
    </citation>
    <scope>NUCLEOTIDE SEQUENCE [LARGE SCALE GENOMIC DNA]</scope>
    <source>
        <strain evidence="2 3">RG1</strain>
    </source>
</reference>
<dbReference type="EMBL" id="JAERSE020000003">
    <property type="protein sequence ID" value="MCA6068011.1"/>
    <property type="molecule type" value="Genomic_DNA"/>
</dbReference>
<comment type="caution">
    <text evidence="2">The sequence shown here is derived from an EMBL/GenBank/DDBJ whole genome shotgun (WGS) entry which is preliminary data.</text>
</comment>
<dbReference type="Gene3D" id="1.20.1260.10">
    <property type="match status" value="1"/>
</dbReference>
<evidence type="ECO:0000259" key="1">
    <source>
        <dbReference type="Pfam" id="PF00210"/>
    </source>
</evidence>
<name>A0ABS8A5P0_9FLAO</name>
<feature type="domain" description="Ferritin/DPS" evidence="1">
    <location>
        <begin position="1"/>
        <end position="66"/>
    </location>
</feature>
<sequence>MKFMEYILNRGGKPKVEALPAPGCDPKGLSDYFNSVFKHEVDDTEKMYALVDLAFKEKKWATWNFL</sequence>
<keyword evidence="3" id="KW-1185">Reference proteome</keyword>
<proteinExistence type="predicted"/>
<gene>
    <name evidence="2" type="ORF">JI747_012520</name>
</gene>
<evidence type="ECO:0000313" key="3">
    <source>
        <dbReference type="Proteomes" id="UP000618240"/>
    </source>
</evidence>
<dbReference type="Proteomes" id="UP000618240">
    <property type="component" value="Unassembled WGS sequence"/>
</dbReference>
<dbReference type="InterPro" id="IPR012347">
    <property type="entry name" value="Ferritin-like"/>
</dbReference>
<protein>
    <recommendedName>
        <fullName evidence="1">Ferritin/DPS domain-containing protein</fullName>
    </recommendedName>
</protein>
<dbReference type="InterPro" id="IPR009078">
    <property type="entry name" value="Ferritin-like_SF"/>
</dbReference>
<dbReference type="SUPFAM" id="SSF47240">
    <property type="entry name" value="Ferritin-like"/>
    <property type="match status" value="1"/>
</dbReference>